<name>A0A7X3LUU6_9HYPH</name>
<keyword evidence="2" id="KW-1185">Reference proteome</keyword>
<accession>A0A7X3LUU6</accession>
<evidence type="ECO:0000313" key="1">
    <source>
        <dbReference type="EMBL" id="MXN65514.1"/>
    </source>
</evidence>
<dbReference type="EMBL" id="WUMV01000003">
    <property type="protein sequence ID" value="MXN65514.1"/>
    <property type="molecule type" value="Genomic_DNA"/>
</dbReference>
<dbReference type="RefSeq" id="WP_160775687.1">
    <property type="nucleotide sequence ID" value="NZ_WUMV01000003.1"/>
</dbReference>
<organism evidence="1 2">
    <name type="scientific">Stappia sediminis</name>
    <dbReference type="NCBI Taxonomy" id="2692190"/>
    <lineage>
        <taxon>Bacteria</taxon>
        <taxon>Pseudomonadati</taxon>
        <taxon>Pseudomonadota</taxon>
        <taxon>Alphaproteobacteria</taxon>
        <taxon>Hyphomicrobiales</taxon>
        <taxon>Stappiaceae</taxon>
        <taxon>Stappia</taxon>
    </lineage>
</organism>
<dbReference type="Proteomes" id="UP000433101">
    <property type="component" value="Unassembled WGS sequence"/>
</dbReference>
<protein>
    <submittedName>
        <fullName evidence="1">Uncharacterized protein</fullName>
    </submittedName>
</protein>
<sequence>MKELGFGLGFGVLVAIGFSILSVMPSQGEPVAVFMGPFSTPADGLKAIVSAHGSLLSQSTVVVTASDDPDFIDKLYQAGAWFVGDARALGLCVTGSDGELTYAWN</sequence>
<reference evidence="1 2" key="1">
    <citation type="submission" date="2019-12" db="EMBL/GenBank/DDBJ databases">
        <authorList>
            <person name="Li M."/>
        </authorList>
    </citation>
    <scope>NUCLEOTIDE SEQUENCE [LARGE SCALE GENOMIC DNA]</scope>
    <source>
        <strain evidence="1 2">GBMRC 2046</strain>
    </source>
</reference>
<proteinExistence type="predicted"/>
<evidence type="ECO:0000313" key="2">
    <source>
        <dbReference type="Proteomes" id="UP000433101"/>
    </source>
</evidence>
<dbReference type="AlphaFoldDB" id="A0A7X3LUU6"/>
<gene>
    <name evidence="1" type="ORF">GR183_11435</name>
</gene>
<comment type="caution">
    <text evidence="1">The sequence shown here is derived from an EMBL/GenBank/DDBJ whole genome shotgun (WGS) entry which is preliminary data.</text>
</comment>